<accession>A0A8S5R7H7</accession>
<reference evidence="2" key="1">
    <citation type="journal article" date="2021" name="Proc. Natl. Acad. Sci. U.S.A.">
        <title>A Catalog of Tens of Thousands of Viruses from Human Metagenomes Reveals Hidden Associations with Chronic Diseases.</title>
        <authorList>
            <person name="Tisza M.J."/>
            <person name="Buck C.B."/>
        </authorList>
    </citation>
    <scope>NUCLEOTIDE SEQUENCE</scope>
    <source>
        <strain evidence="2">Ct6Ax4</strain>
    </source>
</reference>
<name>A0A8S5R7H7_9VIRU</name>
<evidence type="ECO:0000256" key="1">
    <source>
        <dbReference type="SAM" id="MobiDB-lite"/>
    </source>
</evidence>
<dbReference type="EMBL" id="BK015824">
    <property type="protein sequence ID" value="DAE26965.1"/>
    <property type="molecule type" value="Genomic_DNA"/>
</dbReference>
<evidence type="ECO:0000313" key="2">
    <source>
        <dbReference type="EMBL" id="DAE26965.1"/>
    </source>
</evidence>
<organism evidence="2">
    <name type="scientific">virus sp. ct6Ax4</name>
    <dbReference type="NCBI Taxonomy" id="2826791"/>
    <lineage>
        <taxon>Viruses</taxon>
    </lineage>
</organism>
<protein>
    <submittedName>
        <fullName evidence="2">Uncharacterized protein</fullName>
    </submittedName>
</protein>
<feature type="region of interest" description="Disordered" evidence="1">
    <location>
        <begin position="1"/>
        <end position="49"/>
    </location>
</feature>
<sequence>MDEILEGANVQELADPVVTDNQVEEPVVPDGDAGTAEPETTEQVQSDEINSQFAAARRKAEEAYNRKMSGINSEVKRLFGSVVNPVTGKNIETMEDYLQACEHQQRETLNQQLTEKGIDPNLIEQMVNNSPAIRQAQQILENNQRAEVQKQLDEDIKAVTAMAPEIKSLEDLEKHASYASVLEYVNKGLRLPDAFKLANFDSISTRQTAAAKQAAINQARSKGHLETTTSVSDGSNLADIPDKEISTWREYFPGLSDEELKKKYNQTL</sequence>
<proteinExistence type="predicted"/>